<dbReference type="EMBL" id="PSQE01000003">
    <property type="protein sequence ID" value="RHN69309.1"/>
    <property type="molecule type" value="Genomic_DNA"/>
</dbReference>
<dbReference type="EnsemblPlants" id="AES72117">
    <property type="protein sequence ID" value="AES72117"/>
    <property type="gene ID" value="MTR_3g086250"/>
</dbReference>
<evidence type="ECO:0000313" key="10">
    <source>
        <dbReference type="EMBL" id="AES72117.1"/>
    </source>
</evidence>
<feature type="transmembrane region" description="Helical" evidence="8">
    <location>
        <begin position="199"/>
        <end position="219"/>
    </location>
</feature>
<dbReference type="InterPro" id="IPR047196">
    <property type="entry name" value="YidC_ALB_C"/>
</dbReference>
<proteinExistence type="inferred from homology"/>
<keyword evidence="13" id="KW-1185">Reference proteome</keyword>
<dbReference type="GO" id="GO:0010027">
    <property type="term" value="P:thylakoid membrane organization"/>
    <property type="evidence" value="ECO:0000318"/>
    <property type="project" value="GO_Central"/>
</dbReference>
<comment type="similarity">
    <text evidence="2">Belongs to the OXA1/ALB3/YidC (TC 2.A.9.2) family.</text>
</comment>
<dbReference type="GO" id="GO:0072598">
    <property type="term" value="P:protein localization to chloroplast"/>
    <property type="evidence" value="ECO:0000318"/>
    <property type="project" value="GO_Central"/>
</dbReference>
<evidence type="ECO:0000256" key="7">
    <source>
        <dbReference type="SAM" id="MobiDB-lite"/>
    </source>
</evidence>
<feature type="compositionally biased region" description="Polar residues" evidence="7">
    <location>
        <begin position="439"/>
        <end position="467"/>
    </location>
</feature>
<dbReference type="GO" id="GO:0032977">
    <property type="term" value="F:membrane insertase activity"/>
    <property type="evidence" value="ECO:0000318"/>
    <property type="project" value="GO_Central"/>
</dbReference>
<feature type="compositionally biased region" description="Basic and acidic residues" evidence="7">
    <location>
        <begin position="382"/>
        <end position="437"/>
    </location>
</feature>
<comment type="subcellular location">
    <subcellularLocation>
        <location evidence="1 6">Membrane</location>
        <topology evidence="1 6">Multi-pass membrane protein</topology>
    </subcellularLocation>
</comment>
<dbReference type="OMA" id="LPCAPNI"/>
<reference evidence="10 13" key="1">
    <citation type="journal article" date="2011" name="Nature">
        <title>The Medicago genome provides insight into the evolution of rhizobial symbioses.</title>
        <authorList>
            <person name="Young N.D."/>
            <person name="Debelle F."/>
            <person name="Oldroyd G.E."/>
            <person name="Geurts R."/>
            <person name="Cannon S.B."/>
            <person name="Udvardi M.K."/>
            <person name="Benedito V.A."/>
            <person name="Mayer K.F."/>
            <person name="Gouzy J."/>
            <person name="Schoof H."/>
            <person name="Van de Peer Y."/>
            <person name="Proost S."/>
            <person name="Cook D.R."/>
            <person name="Meyers B.C."/>
            <person name="Spannagl M."/>
            <person name="Cheung F."/>
            <person name="De Mita S."/>
            <person name="Krishnakumar V."/>
            <person name="Gundlach H."/>
            <person name="Zhou S."/>
            <person name="Mudge J."/>
            <person name="Bharti A.K."/>
            <person name="Murray J.D."/>
            <person name="Naoumkina M.A."/>
            <person name="Rosen B."/>
            <person name="Silverstein K.A."/>
            <person name="Tang H."/>
            <person name="Rombauts S."/>
            <person name="Zhao P.X."/>
            <person name="Zhou P."/>
            <person name="Barbe V."/>
            <person name="Bardou P."/>
            <person name="Bechner M."/>
            <person name="Bellec A."/>
            <person name="Berger A."/>
            <person name="Berges H."/>
            <person name="Bidwell S."/>
            <person name="Bisseling T."/>
            <person name="Choisne N."/>
            <person name="Couloux A."/>
            <person name="Denny R."/>
            <person name="Deshpande S."/>
            <person name="Dai X."/>
            <person name="Doyle J.J."/>
            <person name="Dudez A.M."/>
            <person name="Farmer A.D."/>
            <person name="Fouteau S."/>
            <person name="Franken C."/>
            <person name="Gibelin C."/>
            <person name="Gish J."/>
            <person name="Goldstein S."/>
            <person name="Gonzalez A.J."/>
            <person name="Green P.J."/>
            <person name="Hallab A."/>
            <person name="Hartog M."/>
            <person name="Hua A."/>
            <person name="Humphray S.J."/>
            <person name="Jeong D.H."/>
            <person name="Jing Y."/>
            <person name="Jocker A."/>
            <person name="Kenton S.M."/>
            <person name="Kim D.J."/>
            <person name="Klee K."/>
            <person name="Lai H."/>
            <person name="Lang C."/>
            <person name="Lin S."/>
            <person name="Macmil S.L."/>
            <person name="Magdelenat G."/>
            <person name="Matthews L."/>
            <person name="McCorrison J."/>
            <person name="Monaghan E.L."/>
            <person name="Mun J.H."/>
            <person name="Najar F.Z."/>
            <person name="Nicholson C."/>
            <person name="Noirot C."/>
            <person name="O'Bleness M."/>
            <person name="Paule C.R."/>
            <person name="Poulain J."/>
            <person name="Prion F."/>
            <person name="Qin B."/>
            <person name="Qu C."/>
            <person name="Retzel E.F."/>
            <person name="Riddle C."/>
            <person name="Sallet E."/>
            <person name="Samain S."/>
            <person name="Samson N."/>
            <person name="Sanders I."/>
            <person name="Saurat O."/>
            <person name="Scarpelli C."/>
            <person name="Schiex T."/>
            <person name="Segurens B."/>
            <person name="Severin A.J."/>
            <person name="Sherrier D.J."/>
            <person name="Shi R."/>
            <person name="Sims S."/>
            <person name="Singer S.R."/>
            <person name="Sinharoy S."/>
            <person name="Sterck L."/>
            <person name="Viollet A."/>
            <person name="Wang B.B."/>
            <person name="Wang K."/>
            <person name="Wang M."/>
            <person name="Wang X."/>
            <person name="Warfsmann J."/>
            <person name="Weissenbach J."/>
            <person name="White D.D."/>
            <person name="White J.D."/>
            <person name="Wiley G.B."/>
            <person name="Wincker P."/>
            <person name="Xing Y."/>
            <person name="Yang L."/>
            <person name="Yao Z."/>
            <person name="Ying F."/>
            <person name="Zhai J."/>
            <person name="Zhou L."/>
            <person name="Zuber A."/>
            <person name="Denarie J."/>
            <person name="Dixon R.A."/>
            <person name="May G.D."/>
            <person name="Schwartz D.C."/>
            <person name="Rogers J."/>
            <person name="Quetier F."/>
            <person name="Town C.D."/>
            <person name="Roe B.A."/>
        </authorList>
    </citation>
    <scope>NUCLEOTIDE SEQUENCE [LARGE SCALE GENOMIC DNA]</scope>
    <source>
        <strain evidence="10">A17</strain>
        <strain evidence="12 13">cv. Jemalong A17</strain>
    </source>
</reference>
<dbReference type="AlphaFoldDB" id="G7J2L0"/>
<comment type="similarity">
    <text evidence="6">Belongs to the OXA1/ALB3/YidC family.</text>
</comment>
<evidence type="ECO:0000256" key="1">
    <source>
        <dbReference type="ARBA" id="ARBA00004141"/>
    </source>
</evidence>
<feature type="transmembrane region" description="Helical" evidence="8">
    <location>
        <begin position="272"/>
        <end position="291"/>
    </location>
</feature>
<dbReference type="PaxDb" id="3880-AES72117"/>
<evidence type="ECO:0000256" key="8">
    <source>
        <dbReference type="SAM" id="Phobius"/>
    </source>
</evidence>
<keyword evidence="5 8" id="KW-0472">Membrane</keyword>
<evidence type="ECO:0000256" key="4">
    <source>
        <dbReference type="ARBA" id="ARBA00022989"/>
    </source>
</evidence>
<dbReference type="Proteomes" id="UP000002051">
    <property type="component" value="Chromosome 3"/>
</dbReference>
<dbReference type="PANTHER" id="PTHR12428">
    <property type="entry name" value="OXA1"/>
    <property type="match status" value="1"/>
</dbReference>
<evidence type="ECO:0000313" key="13">
    <source>
        <dbReference type="Proteomes" id="UP000002051"/>
    </source>
</evidence>
<evidence type="ECO:0000256" key="2">
    <source>
        <dbReference type="ARBA" id="ARBA00010583"/>
    </source>
</evidence>
<gene>
    <name evidence="12" type="primary">11413285</name>
    <name evidence="10" type="ordered locus">MTR_3g086250</name>
    <name evidence="11" type="ORF">MtrunA17_Chr3g0123281</name>
</gene>
<dbReference type="GO" id="GO:0051205">
    <property type="term" value="P:protein insertion into membrane"/>
    <property type="evidence" value="ECO:0000318"/>
    <property type="project" value="GO_Central"/>
</dbReference>
<dbReference type="HOGENOM" id="CLU_036138_7_1_1"/>
<feature type="compositionally biased region" description="Basic and acidic residues" evidence="7">
    <location>
        <begin position="521"/>
        <end position="532"/>
    </location>
</feature>
<dbReference type="PANTHER" id="PTHR12428:SF14">
    <property type="entry name" value="ALBINO3-LIKE PROTEIN 1, CHLOROPLASTIC"/>
    <property type="match status" value="1"/>
</dbReference>
<reference evidence="10 13" key="2">
    <citation type="journal article" date="2014" name="BMC Genomics">
        <title>An improved genome release (version Mt4.0) for the model legume Medicago truncatula.</title>
        <authorList>
            <person name="Tang H."/>
            <person name="Krishnakumar V."/>
            <person name="Bidwell S."/>
            <person name="Rosen B."/>
            <person name="Chan A."/>
            <person name="Zhou S."/>
            <person name="Gentzbittel L."/>
            <person name="Childs K.L."/>
            <person name="Yandell M."/>
            <person name="Gundlach H."/>
            <person name="Mayer K.F."/>
            <person name="Schwartz D.C."/>
            <person name="Town C.D."/>
        </authorList>
    </citation>
    <scope>GENOME REANNOTATION</scope>
    <source>
        <strain evidence="12 13">cv. Jemalong A17</strain>
    </source>
</reference>
<evidence type="ECO:0000259" key="9">
    <source>
        <dbReference type="Pfam" id="PF02096"/>
    </source>
</evidence>
<feature type="compositionally biased region" description="Polar residues" evidence="7">
    <location>
        <begin position="476"/>
        <end position="486"/>
    </location>
</feature>
<dbReference type="InterPro" id="IPR028055">
    <property type="entry name" value="YidC/Oxa/ALB_C"/>
</dbReference>
<protein>
    <submittedName>
        <fullName evidence="10">60 kDa inner membrane protein</fullName>
    </submittedName>
    <submittedName>
        <fullName evidence="11">Putative membrane insertase OXA1/ALB3/YidC, membrane insertase YidC/Oxa1</fullName>
    </submittedName>
</protein>
<organism evidence="10 13">
    <name type="scientific">Medicago truncatula</name>
    <name type="common">Barrel medic</name>
    <name type="synonym">Medicago tribuloides</name>
    <dbReference type="NCBI Taxonomy" id="3880"/>
    <lineage>
        <taxon>Eukaryota</taxon>
        <taxon>Viridiplantae</taxon>
        <taxon>Streptophyta</taxon>
        <taxon>Embryophyta</taxon>
        <taxon>Tracheophyta</taxon>
        <taxon>Spermatophyta</taxon>
        <taxon>Magnoliopsida</taxon>
        <taxon>eudicotyledons</taxon>
        <taxon>Gunneridae</taxon>
        <taxon>Pentapetalae</taxon>
        <taxon>rosids</taxon>
        <taxon>fabids</taxon>
        <taxon>Fabales</taxon>
        <taxon>Fabaceae</taxon>
        <taxon>Papilionoideae</taxon>
        <taxon>50 kb inversion clade</taxon>
        <taxon>NPAAA clade</taxon>
        <taxon>Hologalegina</taxon>
        <taxon>IRL clade</taxon>
        <taxon>Trifolieae</taxon>
        <taxon>Medicago</taxon>
    </lineage>
</organism>
<reference evidence="11" key="4">
    <citation type="journal article" date="2018" name="Nat. Plants">
        <title>Whole-genome landscape of Medicago truncatula symbiotic genes.</title>
        <authorList>
            <person name="Pecrix Y."/>
            <person name="Gamas P."/>
            <person name="Carrere S."/>
        </authorList>
    </citation>
    <scope>NUCLEOTIDE SEQUENCE</scope>
    <source>
        <tissue evidence="11">Leaves</tissue>
    </source>
</reference>
<evidence type="ECO:0000256" key="6">
    <source>
        <dbReference type="RuleBase" id="RU003945"/>
    </source>
</evidence>
<evidence type="ECO:0000313" key="12">
    <source>
        <dbReference type="EnsemblPlants" id="AES72117"/>
    </source>
</evidence>
<dbReference type="eggNOG" id="KOG1239">
    <property type="taxonomic scope" value="Eukaryota"/>
</dbReference>
<evidence type="ECO:0000313" key="11">
    <source>
        <dbReference type="EMBL" id="RHN69309.1"/>
    </source>
</evidence>
<name>G7J2L0_MEDTR</name>
<feature type="transmembrane region" description="Helical" evidence="8">
    <location>
        <begin position="131"/>
        <end position="152"/>
    </location>
</feature>
<accession>G7J2L0</accession>
<feature type="region of interest" description="Disordered" evidence="7">
    <location>
        <begin position="379"/>
        <end position="532"/>
    </location>
</feature>
<dbReference type="Pfam" id="PF02096">
    <property type="entry name" value="60KD_IMP"/>
    <property type="match status" value="1"/>
</dbReference>
<dbReference type="STRING" id="3880.G7J2L0"/>
<dbReference type="NCBIfam" id="TIGR03592">
    <property type="entry name" value="yidC_oxa1_cterm"/>
    <property type="match status" value="1"/>
</dbReference>
<keyword evidence="3 6" id="KW-0812">Transmembrane</keyword>
<dbReference type="KEGG" id="mtr:11413285"/>
<evidence type="ECO:0000256" key="3">
    <source>
        <dbReference type="ARBA" id="ARBA00022692"/>
    </source>
</evidence>
<sequence length="532" mass="58558">MSALLPCTPTILSAPFGNRSRTNHLPLRPHSHALPGSTKRFLRGSLSVTRFGFHPGFLPEPEDAEFVLRELFNRAEGFLYTIADAAVSSSDIAITTTTAKQNNDWFSGITNYMEIILKVLKDGLSTLHVPYAYGFAIIMLTILVKVATFPLTRKQVESAMAMRSLQPQVKAIQKQYARDQERIQLETARLYTLANINPLAGCLPVLLTTPVWIGLYRAFSNVADEGLLNEGFFWIPSLSGPTTIAARQNGSAISWLFPFVDGHPPLGWPDTLAYLVLPVLLVVSQYISLQIMQSSQATGPNAKSSQVLNKVLPLVIGYFALSVPSGLSLYWFTNNILSTLQQIWLQKLGGAKNPLRQVLDDNVKNVDLMQVQKSVSNLNSTKIEEARKDSKLTSEGPRPGDKFKQLMEQEAKKKQQREEEKRKAEEAAAKANNHEQTVEGGNQVVNDLVKNSQSVADDTDPSISGVINGNGKDLEGNQNSTSTSDTANDEGSAHLNAVNKKNLEKESREVLSTRVTTNKQAHGEDSDRVSKD</sequence>
<feature type="domain" description="Membrane insertase YidC/Oxa/ALB C-terminal" evidence="9">
    <location>
        <begin position="133"/>
        <end position="347"/>
    </location>
</feature>
<dbReference type="InterPro" id="IPR001708">
    <property type="entry name" value="YidC/ALB3/OXA1/COX18"/>
</dbReference>
<dbReference type="CDD" id="cd20070">
    <property type="entry name" value="5TM_YidC_Alb3"/>
    <property type="match status" value="1"/>
</dbReference>
<dbReference type="Gramene" id="rna17758">
    <property type="protein sequence ID" value="RHN69309.1"/>
    <property type="gene ID" value="gene17758"/>
</dbReference>
<evidence type="ECO:0000256" key="5">
    <source>
        <dbReference type="ARBA" id="ARBA00023136"/>
    </source>
</evidence>
<dbReference type="OrthoDB" id="2148490at2759"/>
<feature type="transmembrane region" description="Helical" evidence="8">
    <location>
        <begin position="311"/>
        <end position="332"/>
    </location>
</feature>
<dbReference type="GO" id="GO:0009535">
    <property type="term" value="C:chloroplast thylakoid membrane"/>
    <property type="evidence" value="ECO:0000318"/>
    <property type="project" value="GO_Central"/>
</dbReference>
<feature type="compositionally biased region" description="Basic and acidic residues" evidence="7">
    <location>
        <begin position="501"/>
        <end position="511"/>
    </location>
</feature>
<dbReference type="Proteomes" id="UP000265566">
    <property type="component" value="Chromosome 3"/>
</dbReference>
<reference evidence="12" key="3">
    <citation type="submission" date="2015-04" db="UniProtKB">
        <authorList>
            <consortium name="EnsemblPlants"/>
        </authorList>
    </citation>
    <scope>IDENTIFICATION</scope>
    <source>
        <strain evidence="12">cv. Jemalong A17</strain>
    </source>
</reference>
<dbReference type="EMBL" id="CM001219">
    <property type="protein sequence ID" value="AES72117.1"/>
    <property type="molecule type" value="Genomic_DNA"/>
</dbReference>
<keyword evidence="4 8" id="KW-1133">Transmembrane helix</keyword>